<proteinExistence type="predicted"/>
<dbReference type="GeneID" id="28842615"/>
<evidence type="ECO:0000256" key="5">
    <source>
        <dbReference type="SAM" id="Phobius"/>
    </source>
</evidence>
<evidence type="ECO:0000256" key="4">
    <source>
        <dbReference type="ARBA" id="ARBA00023136"/>
    </source>
</evidence>
<feature type="transmembrane region" description="Helical" evidence="5">
    <location>
        <begin position="135"/>
        <end position="157"/>
    </location>
</feature>
<dbReference type="InterPro" id="IPR008253">
    <property type="entry name" value="Marvel"/>
</dbReference>
<evidence type="ECO:0000259" key="7">
    <source>
        <dbReference type="Pfam" id="PF01284"/>
    </source>
</evidence>
<organism evidence="8 9">
    <name type="scientific">Pseudogymnoascus verrucosus</name>
    <dbReference type="NCBI Taxonomy" id="342668"/>
    <lineage>
        <taxon>Eukaryota</taxon>
        <taxon>Fungi</taxon>
        <taxon>Dikarya</taxon>
        <taxon>Ascomycota</taxon>
        <taxon>Pezizomycotina</taxon>
        <taxon>Leotiomycetes</taxon>
        <taxon>Thelebolales</taxon>
        <taxon>Thelebolaceae</taxon>
        <taxon>Pseudogymnoascus</taxon>
    </lineage>
</organism>
<accession>A0A1B8GBF4</accession>
<feature type="chain" id="PRO_5008608502" description="MARVEL domain-containing protein" evidence="6">
    <location>
        <begin position="21"/>
        <end position="247"/>
    </location>
</feature>
<evidence type="ECO:0000256" key="3">
    <source>
        <dbReference type="ARBA" id="ARBA00022989"/>
    </source>
</evidence>
<evidence type="ECO:0000313" key="9">
    <source>
        <dbReference type="Proteomes" id="UP000091956"/>
    </source>
</evidence>
<dbReference type="GO" id="GO:0016020">
    <property type="term" value="C:membrane"/>
    <property type="evidence" value="ECO:0007669"/>
    <property type="project" value="UniProtKB-SubCell"/>
</dbReference>
<sequence length="247" mass="27242">MGSGSRVISVAFRLMQLVSAAVVAGTLGHYLHNIHEAGVGSNRRVVYAIAIAGISIFFALVLTPPLTYSFYAFPLDFAIFVCWMVAFGLLVNLVGSRGCNSTWFRTNWGWAWGRWYRVGTAEQVGHPGCSSWRAAIAWAFIGGIFWLLSFVLGIIVLSRVRGRKHEDSTHIKRQEKSHMASGMTPVYPHETVNRTEEVTQNQESLGGQRTFVQPQQGLACSQCGTLGRLGTRFCSNCCFEQTATEAV</sequence>
<reference evidence="8 9" key="1">
    <citation type="submission" date="2016-03" db="EMBL/GenBank/DDBJ databases">
        <title>Comparative genomics of Pseudogymnoascus destructans, the fungus causing white-nose syndrome of bats.</title>
        <authorList>
            <person name="Palmer J.M."/>
            <person name="Drees K.P."/>
            <person name="Foster J.T."/>
            <person name="Lindner D.L."/>
        </authorList>
    </citation>
    <scope>NUCLEOTIDE SEQUENCE [LARGE SCALE GENOMIC DNA]</scope>
    <source>
        <strain evidence="8 9">UAMH 10579</strain>
    </source>
</reference>
<dbReference type="AlphaFoldDB" id="A0A1B8GBF4"/>
<protein>
    <recommendedName>
        <fullName evidence="7">MARVEL domain-containing protein</fullName>
    </recommendedName>
</protein>
<evidence type="ECO:0000256" key="2">
    <source>
        <dbReference type="ARBA" id="ARBA00022692"/>
    </source>
</evidence>
<feature type="domain" description="MARVEL" evidence="7">
    <location>
        <begin position="9"/>
        <end position="152"/>
    </location>
</feature>
<evidence type="ECO:0000313" key="8">
    <source>
        <dbReference type="EMBL" id="OBT93168.1"/>
    </source>
</evidence>
<dbReference type="PANTHER" id="PTHR39608:SF1">
    <property type="entry name" value="INTEGRAL MEMBRANE PROTEIN (AFU_ORTHOLOGUE AFUA_5G08640)"/>
    <property type="match status" value="1"/>
</dbReference>
<dbReference type="EMBL" id="KV460257">
    <property type="protein sequence ID" value="OBT93168.1"/>
    <property type="molecule type" value="Genomic_DNA"/>
</dbReference>
<keyword evidence="9" id="KW-1185">Reference proteome</keyword>
<evidence type="ECO:0000256" key="6">
    <source>
        <dbReference type="SAM" id="SignalP"/>
    </source>
</evidence>
<feature type="signal peptide" evidence="6">
    <location>
        <begin position="1"/>
        <end position="20"/>
    </location>
</feature>
<keyword evidence="3 5" id="KW-1133">Transmembrane helix</keyword>
<comment type="subcellular location">
    <subcellularLocation>
        <location evidence="1">Membrane</location>
        <topology evidence="1">Multi-pass membrane protein</topology>
    </subcellularLocation>
</comment>
<reference evidence="9" key="2">
    <citation type="journal article" date="2018" name="Nat. Commun.">
        <title>Extreme sensitivity to ultraviolet light in the fungal pathogen causing white-nose syndrome of bats.</title>
        <authorList>
            <person name="Palmer J.M."/>
            <person name="Drees K.P."/>
            <person name="Foster J.T."/>
            <person name="Lindner D.L."/>
        </authorList>
    </citation>
    <scope>NUCLEOTIDE SEQUENCE [LARGE SCALE GENOMIC DNA]</scope>
    <source>
        <strain evidence="9">UAMH 10579</strain>
    </source>
</reference>
<dbReference type="RefSeq" id="XP_018126901.1">
    <property type="nucleotide sequence ID" value="XM_018278644.2"/>
</dbReference>
<dbReference type="PANTHER" id="PTHR39608">
    <property type="entry name" value="INTEGRAL MEMBRANE PROTEIN (AFU_ORTHOLOGUE AFUA_5G08640)"/>
    <property type="match status" value="1"/>
</dbReference>
<feature type="transmembrane region" description="Helical" evidence="5">
    <location>
        <begin position="75"/>
        <end position="95"/>
    </location>
</feature>
<name>A0A1B8GBF4_9PEZI</name>
<keyword evidence="4 5" id="KW-0472">Membrane</keyword>
<dbReference type="Pfam" id="PF01284">
    <property type="entry name" value="MARVEL"/>
    <property type="match status" value="1"/>
</dbReference>
<keyword evidence="2 5" id="KW-0812">Transmembrane</keyword>
<dbReference type="Proteomes" id="UP000091956">
    <property type="component" value="Unassembled WGS sequence"/>
</dbReference>
<gene>
    <name evidence="8" type="ORF">VE01_09229</name>
</gene>
<dbReference type="OrthoDB" id="4074965at2759"/>
<evidence type="ECO:0000256" key="1">
    <source>
        <dbReference type="ARBA" id="ARBA00004141"/>
    </source>
</evidence>
<feature type="transmembrane region" description="Helical" evidence="5">
    <location>
        <begin position="44"/>
        <end position="63"/>
    </location>
</feature>
<keyword evidence="6" id="KW-0732">Signal</keyword>